<organism evidence="1 2">
    <name type="scientific">Saccharibacter floricola DSM 15669</name>
    <dbReference type="NCBI Taxonomy" id="1123227"/>
    <lineage>
        <taxon>Bacteria</taxon>
        <taxon>Pseudomonadati</taxon>
        <taxon>Pseudomonadota</taxon>
        <taxon>Alphaproteobacteria</taxon>
        <taxon>Acetobacterales</taxon>
        <taxon>Acetobacteraceae</taxon>
        <taxon>Saccharibacter</taxon>
    </lineage>
</organism>
<keyword evidence="2" id="KW-1185">Reference proteome</keyword>
<evidence type="ECO:0000313" key="1">
    <source>
        <dbReference type="EMBL" id="GBQ07871.1"/>
    </source>
</evidence>
<comment type="caution">
    <text evidence="1">The sequence shown here is derived from an EMBL/GenBank/DDBJ whole genome shotgun (WGS) entry which is preliminary data.</text>
</comment>
<proteinExistence type="predicted"/>
<dbReference type="RefSeq" id="WP_018979387.1">
    <property type="nucleotide sequence ID" value="NZ_BAQD01000043.1"/>
</dbReference>
<protein>
    <submittedName>
        <fullName evidence="1">Uncharacterized protein</fullName>
    </submittedName>
</protein>
<name>A0ABQ0P047_9PROT</name>
<accession>A0ABQ0P047</accession>
<gene>
    <name evidence="1" type="ORF">AA15669_1572</name>
</gene>
<dbReference type="EMBL" id="BAQD01000043">
    <property type="protein sequence ID" value="GBQ07871.1"/>
    <property type="molecule type" value="Genomic_DNA"/>
</dbReference>
<dbReference type="Proteomes" id="UP001062901">
    <property type="component" value="Unassembled WGS sequence"/>
</dbReference>
<reference evidence="1" key="1">
    <citation type="submission" date="2013-04" db="EMBL/GenBank/DDBJ databases">
        <title>The genome sequencing project of 58 acetic acid bacteria.</title>
        <authorList>
            <person name="Okamoto-Kainuma A."/>
            <person name="Ishikawa M."/>
            <person name="Umino S."/>
            <person name="Koizumi Y."/>
            <person name="Shiwa Y."/>
            <person name="Yoshikawa H."/>
            <person name="Matsutani M."/>
            <person name="Matsushita K."/>
        </authorList>
    </citation>
    <scope>NUCLEOTIDE SEQUENCE</scope>
    <source>
        <strain evidence="1">DSM 15669</strain>
    </source>
</reference>
<evidence type="ECO:0000313" key="2">
    <source>
        <dbReference type="Proteomes" id="UP001062901"/>
    </source>
</evidence>
<sequence>MTTHIDLCNRALMRLGTQSALTSFDDGSVEASVCAAFYDDVLHALLAHPASMGGPVYTWQWPRCVGTGLPAPSSNPRWRYEIALPSDAVRVLRVDNLLAEKPNDRRKALFDRPESFGEGMGKAGGPTLVPVLFTDYQQVSVTYITKTVDIDHWPPAFKRAFWLSLAAAIATTLGIDGSTSAAVAQEAEREVARACLADQRVEVVSTETVPDWLSVRLGYGDKQRPIHQTTNTLDSGFSAGNSHPLLTPTVHLSAPMGLFQRD</sequence>